<proteinExistence type="predicted"/>
<dbReference type="eggNOG" id="ENOG502T2KD">
    <property type="taxonomic scope" value="Eukaryota"/>
</dbReference>
<keyword evidence="3" id="KW-1185">Reference proteome</keyword>
<dbReference type="PANTHER" id="PTHR11106:SF27">
    <property type="entry name" value="MACRO DOMAIN-CONTAINING PROTEIN"/>
    <property type="match status" value="1"/>
</dbReference>
<accession>A0A0D3JPC6</accession>
<dbReference type="PROSITE" id="PS51154">
    <property type="entry name" value="MACRO"/>
    <property type="match status" value="1"/>
</dbReference>
<dbReference type="AlphaFoldDB" id="A0A0D3JPC6"/>
<dbReference type="EnsemblProtists" id="EOD25361">
    <property type="protein sequence ID" value="EOD25361"/>
    <property type="gene ID" value="EMIHUDRAFT_237790"/>
</dbReference>
<dbReference type="Pfam" id="PF01661">
    <property type="entry name" value="Macro"/>
    <property type="match status" value="1"/>
</dbReference>
<dbReference type="InterPro" id="IPR002589">
    <property type="entry name" value="Macro_dom"/>
</dbReference>
<dbReference type="Proteomes" id="UP000013827">
    <property type="component" value="Unassembled WGS sequence"/>
</dbReference>
<dbReference type="SUPFAM" id="SSF52949">
    <property type="entry name" value="Macro domain-like"/>
    <property type="match status" value="1"/>
</dbReference>
<dbReference type="HOGENOM" id="CLU_1158186_0_0_1"/>
<name>A0A0D3JPC6_EMIH1</name>
<dbReference type="PANTHER" id="PTHR11106">
    <property type="entry name" value="GANGLIOSIDE INDUCED DIFFERENTIATION ASSOCIATED PROTEIN 2-RELATED"/>
    <property type="match status" value="1"/>
</dbReference>
<organism evidence="2 3">
    <name type="scientific">Emiliania huxleyi (strain CCMP1516)</name>
    <dbReference type="NCBI Taxonomy" id="280463"/>
    <lineage>
        <taxon>Eukaryota</taxon>
        <taxon>Haptista</taxon>
        <taxon>Haptophyta</taxon>
        <taxon>Prymnesiophyceae</taxon>
        <taxon>Isochrysidales</taxon>
        <taxon>Noelaerhabdaceae</taxon>
        <taxon>Emiliania</taxon>
    </lineage>
</organism>
<feature type="domain" description="Macro" evidence="1">
    <location>
        <begin position="62"/>
        <end position="240"/>
    </location>
</feature>
<evidence type="ECO:0000259" key="1">
    <source>
        <dbReference type="PROSITE" id="PS51154"/>
    </source>
</evidence>
<dbReference type="Gene3D" id="3.40.220.10">
    <property type="entry name" value="Leucine Aminopeptidase, subunit E, domain 1"/>
    <property type="match status" value="1"/>
</dbReference>
<dbReference type="InterPro" id="IPR043472">
    <property type="entry name" value="Macro_dom-like"/>
</dbReference>
<evidence type="ECO:0000313" key="3">
    <source>
        <dbReference type="Proteomes" id="UP000013827"/>
    </source>
</evidence>
<reference evidence="2" key="2">
    <citation type="submission" date="2024-10" db="UniProtKB">
        <authorList>
            <consortium name="EnsemblProtists"/>
        </authorList>
    </citation>
    <scope>IDENTIFICATION</scope>
</reference>
<dbReference type="RefSeq" id="XP_005777790.1">
    <property type="nucleotide sequence ID" value="XM_005777733.1"/>
</dbReference>
<dbReference type="GeneID" id="17270906"/>
<dbReference type="KEGG" id="ehx:EMIHUDRAFT_237790"/>
<dbReference type="SMART" id="SM00506">
    <property type="entry name" value="A1pp"/>
    <property type="match status" value="1"/>
</dbReference>
<sequence length="240" mass="25042">MRRARSLTRPISSSSVGGPLSARVGCTWRRGADQQGGASPAVPAGYIRFRDQLAEIGGALTFRVPALTEDAPIRLQIRSGCLGDAAMSGRHATGGVVASSNPQLCGNRSGWWGFAGVTNADGALRERAGSGLENECEALPPAAASGEKLLPSTARATSAHALRTAWVLHALGPTSFHARESEAALRRTYAACFDLADSLGLGSLALPALACGVAGFPATAGAHRRVYCEFADEAWSRWQR</sequence>
<protein>
    <recommendedName>
        <fullName evidence="1">Macro domain-containing protein</fullName>
    </recommendedName>
</protein>
<reference evidence="3" key="1">
    <citation type="journal article" date="2013" name="Nature">
        <title>Pan genome of the phytoplankton Emiliania underpins its global distribution.</title>
        <authorList>
            <person name="Read B.A."/>
            <person name="Kegel J."/>
            <person name="Klute M.J."/>
            <person name="Kuo A."/>
            <person name="Lefebvre S.C."/>
            <person name="Maumus F."/>
            <person name="Mayer C."/>
            <person name="Miller J."/>
            <person name="Monier A."/>
            <person name="Salamov A."/>
            <person name="Young J."/>
            <person name="Aguilar M."/>
            <person name="Claverie J.M."/>
            <person name="Frickenhaus S."/>
            <person name="Gonzalez K."/>
            <person name="Herman E.K."/>
            <person name="Lin Y.C."/>
            <person name="Napier J."/>
            <person name="Ogata H."/>
            <person name="Sarno A.F."/>
            <person name="Shmutz J."/>
            <person name="Schroeder D."/>
            <person name="de Vargas C."/>
            <person name="Verret F."/>
            <person name="von Dassow P."/>
            <person name="Valentin K."/>
            <person name="Van de Peer Y."/>
            <person name="Wheeler G."/>
            <person name="Dacks J.B."/>
            <person name="Delwiche C.F."/>
            <person name="Dyhrman S.T."/>
            <person name="Glockner G."/>
            <person name="John U."/>
            <person name="Richards T."/>
            <person name="Worden A.Z."/>
            <person name="Zhang X."/>
            <person name="Grigoriev I.V."/>
            <person name="Allen A.E."/>
            <person name="Bidle K."/>
            <person name="Borodovsky M."/>
            <person name="Bowler C."/>
            <person name="Brownlee C."/>
            <person name="Cock J.M."/>
            <person name="Elias M."/>
            <person name="Gladyshev V.N."/>
            <person name="Groth M."/>
            <person name="Guda C."/>
            <person name="Hadaegh A."/>
            <person name="Iglesias-Rodriguez M.D."/>
            <person name="Jenkins J."/>
            <person name="Jones B.M."/>
            <person name="Lawson T."/>
            <person name="Leese F."/>
            <person name="Lindquist E."/>
            <person name="Lobanov A."/>
            <person name="Lomsadze A."/>
            <person name="Malik S.B."/>
            <person name="Marsh M.E."/>
            <person name="Mackinder L."/>
            <person name="Mock T."/>
            <person name="Mueller-Roeber B."/>
            <person name="Pagarete A."/>
            <person name="Parker M."/>
            <person name="Probert I."/>
            <person name="Quesneville H."/>
            <person name="Raines C."/>
            <person name="Rensing S.A."/>
            <person name="Riano-Pachon D.M."/>
            <person name="Richier S."/>
            <person name="Rokitta S."/>
            <person name="Shiraiwa Y."/>
            <person name="Soanes D.M."/>
            <person name="van der Giezen M."/>
            <person name="Wahlund T.M."/>
            <person name="Williams B."/>
            <person name="Wilson W."/>
            <person name="Wolfe G."/>
            <person name="Wurch L.L."/>
        </authorList>
    </citation>
    <scope>NUCLEOTIDE SEQUENCE</scope>
</reference>
<evidence type="ECO:0000313" key="2">
    <source>
        <dbReference type="EnsemblProtists" id="EOD25361"/>
    </source>
</evidence>
<dbReference type="PaxDb" id="2903-EOD25361"/>